<dbReference type="InterPro" id="IPR010033">
    <property type="entry name" value="HAD_SF_ppase_IIIC"/>
</dbReference>
<dbReference type="InterPro" id="IPR049369">
    <property type="entry name" value="BF1531-like_N"/>
</dbReference>
<protein>
    <submittedName>
        <fullName evidence="2">HAD-IIIC family phosphatase</fullName>
    </submittedName>
</protein>
<accession>A0ABW0P8G3</accession>
<evidence type="ECO:0000313" key="2">
    <source>
        <dbReference type="EMBL" id="MFC5507742.1"/>
    </source>
</evidence>
<dbReference type="Gene3D" id="3.40.50.1110">
    <property type="entry name" value="SGNH hydrolase"/>
    <property type="match status" value="1"/>
</dbReference>
<reference evidence="3" key="1">
    <citation type="journal article" date="2019" name="Int. J. Syst. Evol. Microbiol.">
        <title>The Global Catalogue of Microorganisms (GCM) 10K type strain sequencing project: providing services to taxonomists for standard genome sequencing and annotation.</title>
        <authorList>
            <consortium name="The Broad Institute Genomics Platform"/>
            <consortium name="The Broad Institute Genome Sequencing Center for Infectious Disease"/>
            <person name="Wu L."/>
            <person name="Ma J."/>
        </authorList>
    </citation>
    <scope>NUCLEOTIDE SEQUENCE [LARGE SCALE GENOMIC DNA]</scope>
    <source>
        <strain evidence="3">CCUG 43117</strain>
    </source>
</reference>
<dbReference type="SUPFAM" id="SSF56784">
    <property type="entry name" value="HAD-like"/>
    <property type="match status" value="1"/>
</dbReference>
<sequence length="648" mass="71749">MAAVPGQRLYWLPTARDFRRSLAELDALRMDRSFWDGAIALAQHNLDLVQTIQLDRLIRSNAGAADSRPQAARFVRLAILATSTTSHLQPGIRIGCLRRGVNVDIYEPGFGQYRHAIADLGSEFWAFRPDVVLVALDAHHVSRGHSALGDRSAAEERLNHSLNELKRLCGTIRERLPCRIILQTALPIIPALLGANEHRLPNSPRQMILSWNEALRDLAEQEGFDLITPDQYAAWQGWGCWFDPALWHKAKQEISPLVGPFYGDLVGRVLGAQSGASSKCLVLDLDNTLWGGVIGDDGPNGLVLGAGSAAGEAFCAFQRYLSNLGERGVILAVCSKNDEANATAVFEHHPEMVLRLKDIACFCANWNDKATNIRSIASTLNIGLDSIVFADDNPAEREWVRSRLPSVRVPELPADPAHFAQCLSDSGYFEAVVVTADDLGKAGQYQANEERANAASAATDMDAFLAELRMELIWGPFDDINRPRVVQLINKTNQFNLTTQRCSDQEVSAFERDPRCLGLHFRLLDRFGDNGIISVVMARADGDETLVLENWLMSCRVLGRRVERAVLAVVATEARSRGYRTIVGKFRPTERNQMVREHYRSLGFACVAEDASGATTWCFDVDSFADLPVPIDITERKTEWMSAQSTLA</sequence>
<dbReference type="Proteomes" id="UP001596060">
    <property type="component" value="Unassembled WGS sequence"/>
</dbReference>
<proteinExistence type="predicted"/>
<dbReference type="InterPro" id="IPR010037">
    <property type="entry name" value="FkbH_domain"/>
</dbReference>
<name>A0ABW0P8G3_9HYPH</name>
<dbReference type="EMBL" id="JBHSLU010000069">
    <property type="protein sequence ID" value="MFC5507742.1"/>
    <property type="molecule type" value="Genomic_DNA"/>
</dbReference>
<dbReference type="NCBIfam" id="TIGR01681">
    <property type="entry name" value="HAD-SF-IIIC"/>
    <property type="match status" value="1"/>
</dbReference>
<dbReference type="RefSeq" id="WP_156451630.1">
    <property type="nucleotide sequence ID" value="NZ_JBHSLU010000069.1"/>
</dbReference>
<feature type="domain" description="BF1531-like N-terminal" evidence="1">
    <location>
        <begin position="76"/>
        <end position="222"/>
    </location>
</feature>
<evidence type="ECO:0000259" key="1">
    <source>
        <dbReference type="Pfam" id="PF21211"/>
    </source>
</evidence>
<dbReference type="InterPro" id="IPR023214">
    <property type="entry name" value="HAD_sf"/>
</dbReference>
<dbReference type="SUPFAM" id="SSF52266">
    <property type="entry name" value="SGNH hydrolase"/>
    <property type="match status" value="1"/>
</dbReference>
<comment type="caution">
    <text evidence="2">The sequence shown here is derived from an EMBL/GenBank/DDBJ whole genome shotgun (WGS) entry which is preliminary data.</text>
</comment>
<evidence type="ECO:0000313" key="3">
    <source>
        <dbReference type="Proteomes" id="UP001596060"/>
    </source>
</evidence>
<dbReference type="Pfam" id="PF21211">
    <property type="entry name" value="FkbH_N"/>
    <property type="match status" value="1"/>
</dbReference>
<dbReference type="InterPro" id="IPR036514">
    <property type="entry name" value="SGNH_hydro_sf"/>
</dbReference>
<keyword evidence="3" id="KW-1185">Reference proteome</keyword>
<gene>
    <name evidence="2" type="ORF">ACFPN9_21075</name>
</gene>
<dbReference type="InterPro" id="IPR036412">
    <property type="entry name" value="HAD-like_sf"/>
</dbReference>
<dbReference type="NCBIfam" id="TIGR01686">
    <property type="entry name" value="FkbH"/>
    <property type="match status" value="1"/>
</dbReference>
<organism evidence="2 3">
    <name type="scientific">Bosea massiliensis</name>
    <dbReference type="NCBI Taxonomy" id="151419"/>
    <lineage>
        <taxon>Bacteria</taxon>
        <taxon>Pseudomonadati</taxon>
        <taxon>Pseudomonadota</taxon>
        <taxon>Alphaproteobacteria</taxon>
        <taxon>Hyphomicrobiales</taxon>
        <taxon>Boseaceae</taxon>
        <taxon>Bosea</taxon>
    </lineage>
</organism>
<dbReference type="Gene3D" id="3.40.50.1000">
    <property type="entry name" value="HAD superfamily/HAD-like"/>
    <property type="match status" value="1"/>
</dbReference>